<organism evidence="1 2">
    <name type="scientific">Rhamnella rubrinervis</name>
    <dbReference type="NCBI Taxonomy" id="2594499"/>
    <lineage>
        <taxon>Eukaryota</taxon>
        <taxon>Viridiplantae</taxon>
        <taxon>Streptophyta</taxon>
        <taxon>Embryophyta</taxon>
        <taxon>Tracheophyta</taxon>
        <taxon>Spermatophyta</taxon>
        <taxon>Magnoliopsida</taxon>
        <taxon>eudicotyledons</taxon>
        <taxon>Gunneridae</taxon>
        <taxon>Pentapetalae</taxon>
        <taxon>rosids</taxon>
        <taxon>fabids</taxon>
        <taxon>Rosales</taxon>
        <taxon>Rhamnaceae</taxon>
        <taxon>rhamnoid group</taxon>
        <taxon>Rhamneae</taxon>
        <taxon>Rhamnella</taxon>
    </lineage>
</organism>
<dbReference type="Proteomes" id="UP000796880">
    <property type="component" value="Unassembled WGS sequence"/>
</dbReference>
<evidence type="ECO:0000313" key="2">
    <source>
        <dbReference type="Proteomes" id="UP000796880"/>
    </source>
</evidence>
<reference evidence="1" key="1">
    <citation type="submission" date="2020-03" db="EMBL/GenBank/DDBJ databases">
        <title>A high-quality chromosome-level genome assembly of a woody plant with both climbing and erect habits, Rhamnella rubrinervis.</title>
        <authorList>
            <person name="Lu Z."/>
            <person name="Yang Y."/>
            <person name="Zhu X."/>
            <person name="Sun Y."/>
        </authorList>
    </citation>
    <scope>NUCLEOTIDE SEQUENCE</scope>
    <source>
        <strain evidence="1">BYM</strain>
        <tissue evidence="1">Leaf</tissue>
    </source>
</reference>
<keyword evidence="2" id="KW-1185">Reference proteome</keyword>
<name>A0A8K0MKC2_9ROSA</name>
<protein>
    <submittedName>
        <fullName evidence="1">Uncharacterized protein</fullName>
    </submittedName>
</protein>
<dbReference type="EMBL" id="VOIH02000004">
    <property type="protein sequence ID" value="KAF3449122.1"/>
    <property type="molecule type" value="Genomic_DNA"/>
</dbReference>
<comment type="caution">
    <text evidence="1">The sequence shown here is derived from an EMBL/GenBank/DDBJ whole genome shotgun (WGS) entry which is preliminary data.</text>
</comment>
<dbReference type="AlphaFoldDB" id="A0A8K0MKC2"/>
<sequence length="157" mass="17976">MIITIAYLITPSSQMVIQDWIHIAHSPPSLTSLTFIFVEPATSLEVLEEGLWLSFGTKPSEPISSNFEQHLGIRNDKTFLPWSLSSNDGRMSQRSSWKHSGHIGARLKSPQQIHELNNLWQDRRVSPIHRVHNRGTRCKSLINRQLLDTFNAAYKHP</sequence>
<evidence type="ECO:0000313" key="1">
    <source>
        <dbReference type="EMBL" id="KAF3449122.1"/>
    </source>
</evidence>
<accession>A0A8K0MKC2</accession>
<gene>
    <name evidence="1" type="ORF">FNV43_RR09847</name>
</gene>
<proteinExistence type="predicted"/>